<proteinExistence type="inferred from homology"/>
<protein>
    <submittedName>
        <fullName evidence="6">Uncharacterized protein</fullName>
    </submittedName>
</protein>
<evidence type="ECO:0000256" key="3">
    <source>
        <dbReference type="RuleBase" id="RU003932"/>
    </source>
</evidence>
<keyword evidence="1 3" id="KW-0547">Nucleotide-binding</keyword>
<evidence type="ECO:0000259" key="5">
    <source>
        <dbReference type="PROSITE" id="PS51718"/>
    </source>
</evidence>
<feature type="domain" description="GED" evidence="4">
    <location>
        <begin position="540"/>
        <end position="596"/>
    </location>
</feature>
<dbReference type="PROSITE" id="PS00410">
    <property type="entry name" value="G_DYNAMIN_1"/>
    <property type="match status" value="1"/>
</dbReference>
<dbReference type="GO" id="GO:0016020">
    <property type="term" value="C:membrane"/>
    <property type="evidence" value="ECO:0007669"/>
    <property type="project" value="TreeGrafter"/>
</dbReference>
<evidence type="ECO:0000259" key="4">
    <source>
        <dbReference type="PROSITE" id="PS51388"/>
    </source>
</evidence>
<dbReference type="SMART" id="SM00053">
    <property type="entry name" value="DYNc"/>
    <property type="match status" value="1"/>
</dbReference>
<organism evidence="6">
    <name type="scientific">Chloropicon laureae</name>
    <dbReference type="NCBI Taxonomy" id="464258"/>
    <lineage>
        <taxon>Eukaryota</taxon>
        <taxon>Viridiplantae</taxon>
        <taxon>Chlorophyta</taxon>
        <taxon>Chloropicophyceae</taxon>
        <taxon>Chloropicales</taxon>
        <taxon>Chloropicaceae</taxon>
        <taxon>Chloropicon</taxon>
    </lineage>
</organism>
<dbReference type="PANTHER" id="PTHR11566:SF223">
    <property type="entry name" value="PROTEIN 1C, PUTATIVE, EXPRESSED-RELATED"/>
    <property type="match status" value="1"/>
</dbReference>
<dbReference type="GO" id="GO:0005737">
    <property type="term" value="C:cytoplasm"/>
    <property type="evidence" value="ECO:0007669"/>
    <property type="project" value="TreeGrafter"/>
</dbReference>
<dbReference type="AlphaFoldDB" id="A0A7S3E594"/>
<name>A0A7S3E594_9CHLO</name>
<dbReference type="InterPro" id="IPR000375">
    <property type="entry name" value="Dynamin_stalk"/>
</dbReference>
<dbReference type="InterPro" id="IPR019762">
    <property type="entry name" value="Dynamin_GTPase_CS"/>
</dbReference>
<dbReference type="InterPro" id="IPR045063">
    <property type="entry name" value="Dynamin_N"/>
</dbReference>
<dbReference type="InterPro" id="IPR003130">
    <property type="entry name" value="GED"/>
</dbReference>
<dbReference type="PROSITE" id="PS51388">
    <property type="entry name" value="GED"/>
    <property type="match status" value="1"/>
</dbReference>
<dbReference type="Gene3D" id="3.40.50.300">
    <property type="entry name" value="P-loop containing nucleotide triphosphate hydrolases"/>
    <property type="match status" value="1"/>
</dbReference>
<comment type="similarity">
    <text evidence="3">Belongs to the TRAFAC class dynamin-like GTPase superfamily. Dynamin/Fzo/YdjA family.</text>
</comment>
<dbReference type="PANTHER" id="PTHR11566">
    <property type="entry name" value="DYNAMIN"/>
    <property type="match status" value="1"/>
</dbReference>
<dbReference type="PROSITE" id="PS51718">
    <property type="entry name" value="G_DYNAMIN_2"/>
    <property type="match status" value="1"/>
</dbReference>
<dbReference type="GO" id="GO:0005525">
    <property type="term" value="F:GTP binding"/>
    <property type="evidence" value="ECO:0007669"/>
    <property type="project" value="UniProtKB-KW"/>
</dbReference>
<dbReference type="InterPro" id="IPR022812">
    <property type="entry name" value="Dynamin"/>
</dbReference>
<dbReference type="InterPro" id="IPR001401">
    <property type="entry name" value="Dynamin_GTPase"/>
</dbReference>
<dbReference type="InterPro" id="IPR030381">
    <property type="entry name" value="G_DYNAMIN_dom"/>
</dbReference>
<sequence>MDNLRTLVNKLQQVCTSLGDNAGTAAESSDNLPSLWEVLPSIVVIGGQSSGKSSVLEAVVGKDFLPRGSGIVTRRPLVLQLVQSKQGAKEYGQFLHKMDQKFYSFDVIREEIEAETHRSLGSGKAVSPDPIHLTIYSPTVPNLTLVDMPGLTKIAIEGQPKSIVRDIEDMARAYIKGENAIILAVSPANADIATSDGIRLAREVDPAGERTIGVLTKLDIMDRGTNARDVLEGRSVQLKHGWIAVVNRAQADINSKMSMEECRAKEMEFFQGNPHYKGLRNVGMDSLTHKLCRKLEEAIVRQIPKIQQTINKGVQDMQKELKTLGPLTANNRGAMVHQILSMCREFDSSYAKMLDGGKGGGEAILDVFEGKLTKCIRELPFKDVYSLNNIKKVINEADGYQPHLIAPEMGYRRLIEAGLKLLKDPSVITVEEVYLILQQLVQTVLSSKECEGLSRYSLLGAEILSQSGLALERMRDEAKQMVVTMVDMEASYLTAEFFREILRAQDSQDSAAQLRTLSGKQIKTSAADGGSMSSAEELHLKQIANHVSAYLGVVCNQLKATIPKAIVHCLVLQVRFPHSSPCSLSPPQSLTFSERS</sequence>
<dbReference type="SUPFAM" id="SSF52540">
    <property type="entry name" value="P-loop containing nucleoside triphosphate hydrolases"/>
    <property type="match status" value="1"/>
</dbReference>
<dbReference type="EMBL" id="HBHU01011537">
    <property type="protein sequence ID" value="CAE0025650.1"/>
    <property type="molecule type" value="Transcribed_RNA"/>
</dbReference>
<accession>A0A7S3E594</accession>
<dbReference type="GO" id="GO:0005874">
    <property type="term" value="C:microtubule"/>
    <property type="evidence" value="ECO:0007669"/>
    <property type="project" value="TreeGrafter"/>
</dbReference>
<dbReference type="GO" id="GO:0003924">
    <property type="term" value="F:GTPase activity"/>
    <property type="evidence" value="ECO:0007669"/>
    <property type="project" value="InterPro"/>
</dbReference>
<dbReference type="Pfam" id="PF00350">
    <property type="entry name" value="Dynamin_N"/>
    <property type="match status" value="1"/>
</dbReference>
<dbReference type="CDD" id="cd08771">
    <property type="entry name" value="DLP_1"/>
    <property type="match status" value="1"/>
</dbReference>
<feature type="domain" description="Dynamin-type G" evidence="5">
    <location>
        <begin position="36"/>
        <end position="304"/>
    </location>
</feature>
<evidence type="ECO:0000256" key="2">
    <source>
        <dbReference type="ARBA" id="ARBA00023134"/>
    </source>
</evidence>
<evidence type="ECO:0000313" key="6">
    <source>
        <dbReference type="EMBL" id="CAE0025650.1"/>
    </source>
</evidence>
<gene>
    <name evidence="6" type="ORF">CLAU1311_LOCUS7537</name>
</gene>
<keyword evidence="2 3" id="KW-0342">GTP-binding</keyword>
<evidence type="ECO:0000256" key="1">
    <source>
        <dbReference type="ARBA" id="ARBA00022741"/>
    </source>
</evidence>
<dbReference type="Pfam" id="PF02212">
    <property type="entry name" value="GED"/>
    <property type="match status" value="1"/>
</dbReference>
<dbReference type="Pfam" id="PF01031">
    <property type="entry name" value="Dynamin_M"/>
    <property type="match status" value="1"/>
</dbReference>
<dbReference type="GO" id="GO:0008017">
    <property type="term" value="F:microtubule binding"/>
    <property type="evidence" value="ECO:0007669"/>
    <property type="project" value="TreeGrafter"/>
</dbReference>
<reference evidence="6" key="1">
    <citation type="submission" date="2021-01" db="EMBL/GenBank/DDBJ databases">
        <authorList>
            <person name="Corre E."/>
            <person name="Pelletier E."/>
            <person name="Niang G."/>
            <person name="Scheremetjew M."/>
            <person name="Finn R."/>
            <person name="Kale V."/>
            <person name="Holt S."/>
            <person name="Cochrane G."/>
            <person name="Meng A."/>
            <person name="Brown T."/>
            <person name="Cohen L."/>
        </authorList>
    </citation>
    <scope>NUCLEOTIDE SEQUENCE</scope>
    <source>
        <strain evidence="6">RCC856</strain>
    </source>
</reference>
<dbReference type="Gene3D" id="1.20.120.1240">
    <property type="entry name" value="Dynamin, middle domain"/>
    <property type="match status" value="1"/>
</dbReference>
<dbReference type="InterPro" id="IPR027417">
    <property type="entry name" value="P-loop_NTPase"/>
</dbReference>
<dbReference type="InterPro" id="IPR020850">
    <property type="entry name" value="GED_dom"/>
</dbReference>
<dbReference type="PRINTS" id="PR00195">
    <property type="entry name" value="DYNAMIN"/>
</dbReference>